<comment type="caution">
    <text evidence="2">The sequence shown here is derived from an EMBL/GenBank/DDBJ whole genome shotgun (WGS) entry which is preliminary data.</text>
</comment>
<accession>A0AA40BC82</accession>
<dbReference type="EMBL" id="JAUKUA010000001">
    <property type="protein sequence ID" value="KAK0731486.1"/>
    <property type="molecule type" value="Genomic_DNA"/>
</dbReference>
<name>A0AA40BC82_9PEZI</name>
<gene>
    <name evidence="2" type="ORF">B0H67DRAFT_505940</name>
</gene>
<evidence type="ECO:0000313" key="2">
    <source>
        <dbReference type="EMBL" id="KAK0731486.1"/>
    </source>
</evidence>
<evidence type="ECO:0000313" key="3">
    <source>
        <dbReference type="Proteomes" id="UP001172102"/>
    </source>
</evidence>
<sequence length="73" mass="8046">MPPEDTAARRLIKGPLRPPQPKRAATAYTQPVVLKNEIFVGGQSTTDKPQFKEISLTSLPQPFVNPSNAFSRL</sequence>
<keyword evidence="3" id="KW-1185">Reference proteome</keyword>
<dbReference type="Proteomes" id="UP001172102">
    <property type="component" value="Unassembled WGS sequence"/>
</dbReference>
<reference evidence="2" key="1">
    <citation type="submission" date="2023-06" db="EMBL/GenBank/DDBJ databases">
        <title>Genome-scale phylogeny and comparative genomics of the fungal order Sordariales.</title>
        <authorList>
            <consortium name="Lawrence Berkeley National Laboratory"/>
            <person name="Hensen N."/>
            <person name="Bonometti L."/>
            <person name="Westerberg I."/>
            <person name="Brannstrom I.O."/>
            <person name="Guillou S."/>
            <person name="Cros-Aarteil S."/>
            <person name="Calhoun S."/>
            <person name="Haridas S."/>
            <person name="Kuo A."/>
            <person name="Mondo S."/>
            <person name="Pangilinan J."/>
            <person name="Riley R."/>
            <person name="Labutti K."/>
            <person name="Andreopoulos B."/>
            <person name="Lipzen A."/>
            <person name="Chen C."/>
            <person name="Yanf M."/>
            <person name="Daum C."/>
            <person name="Ng V."/>
            <person name="Clum A."/>
            <person name="Steindorff A."/>
            <person name="Ohm R."/>
            <person name="Martin F."/>
            <person name="Silar P."/>
            <person name="Natvig D."/>
            <person name="Lalanne C."/>
            <person name="Gautier V."/>
            <person name="Ament-Velasquez S.L."/>
            <person name="Kruys A."/>
            <person name="Hutchinson M.I."/>
            <person name="Powell A.J."/>
            <person name="Barry K."/>
            <person name="Miller A.N."/>
            <person name="Grigoriev I.V."/>
            <person name="Debuchy R."/>
            <person name="Gladieux P."/>
            <person name="Thoren M.H."/>
            <person name="Johannesson H."/>
        </authorList>
    </citation>
    <scope>NUCLEOTIDE SEQUENCE</scope>
    <source>
        <strain evidence="2">SMH4607-1</strain>
    </source>
</reference>
<feature type="region of interest" description="Disordered" evidence="1">
    <location>
        <begin position="1"/>
        <end position="24"/>
    </location>
</feature>
<dbReference type="AlphaFoldDB" id="A0AA40BC82"/>
<organism evidence="2 3">
    <name type="scientific">Lasiosphaeris hirsuta</name>
    <dbReference type="NCBI Taxonomy" id="260670"/>
    <lineage>
        <taxon>Eukaryota</taxon>
        <taxon>Fungi</taxon>
        <taxon>Dikarya</taxon>
        <taxon>Ascomycota</taxon>
        <taxon>Pezizomycotina</taxon>
        <taxon>Sordariomycetes</taxon>
        <taxon>Sordariomycetidae</taxon>
        <taxon>Sordariales</taxon>
        <taxon>Lasiosphaeriaceae</taxon>
        <taxon>Lasiosphaeris</taxon>
    </lineage>
</organism>
<feature type="non-terminal residue" evidence="2">
    <location>
        <position position="73"/>
    </location>
</feature>
<evidence type="ECO:0000256" key="1">
    <source>
        <dbReference type="SAM" id="MobiDB-lite"/>
    </source>
</evidence>
<protein>
    <submittedName>
        <fullName evidence="2">Uncharacterized protein</fullName>
    </submittedName>
</protein>
<proteinExistence type="predicted"/>